<keyword evidence="2" id="KW-0378">Hydrolase</keyword>
<dbReference type="InterPro" id="IPR000209">
    <property type="entry name" value="Peptidase_S8/S53_dom"/>
</dbReference>
<protein>
    <recommendedName>
        <fullName evidence="5">Peptidase S8/S53 domain-containing protein</fullName>
    </recommendedName>
</protein>
<dbReference type="InterPro" id="IPR015500">
    <property type="entry name" value="Peptidase_S8_subtilisin-rel"/>
</dbReference>
<organism evidence="6 7">
    <name type="scientific">Thermomonospora curvata (strain ATCC 19995 / DSM 43183 / JCM 3096 / KCTC 9072 / NBRC 15933 / NCIMB 10081 / Henssen B9)</name>
    <dbReference type="NCBI Taxonomy" id="471852"/>
    <lineage>
        <taxon>Bacteria</taxon>
        <taxon>Bacillati</taxon>
        <taxon>Actinomycetota</taxon>
        <taxon>Actinomycetes</taxon>
        <taxon>Streptosporangiales</taxon>
        <taxon>Thermomonosporaceae</taxon>
        <taxon>Thermomonospora</taxon>
    </lineage>
</organism>
<dbReference type="EMBL" id="CP001738">
    <property type="protein sequence ID" value="ACZ00410.1"/>
    <property type="molecule type" value="Genomic_DNA"/>
</dbReference>
<keyword evidence="7" id="KW-1185">Reference proteome</keyword>
<dbReference type="CDD" id="cd04847">
    <property type="entry name" value="Peptidases_S8_Subtilisin_like_2"/>
    <property type="match status" value="1"/>
</dbReference>
<dbReference type="SUPFAM" id="SSF52743">
    <property type="entry name" value="Subtilisin-like"/>
    <property type="match status" value="1"/>
</dbReference>
<dbReference type="HOGENOM" id="CLU_017730_1_0_11"/>
<accession>D1A895</accession>
<evidence type="ECO:0000256" key="3">
    <source>
        <dbReference type="ARBA" id="ARBA00022825"/>
    </source>
</evidence>
<evidence type="ECO:0000259" key="5">
    <source>
        <dbReference type="Pfam" id="PF00082"/>
    </source>
</evidence>
<dbReference type="Pfam" id="PF00082">
    <property type="entry name" value="Peptidase_S8"/>
    <property type="match status" value="1"/>
</dbReference>
<dbReference type="GO" id="GO:0004252">
    <property type="term" value="F:serine-type endopeptidase activity"/>
    <property type="evidence" value="ECO:0007669"/>
    <property type="project" value="InterPro"/>
</dbReference>
<dbReference type="InterPro" id="IPR036852">
    <property type="entry name" value="Peptidase_S8/S53_dom_sf"/>
</dbReference>
<evidence type="ECO:0000256" key="1">
    <source>
        <dbReference type="ARBA" id="ARBA00022670"/>
    </source>
</evidence>
<feature type="domain" description="Peptidase S8/S53" evidence="5">
    <location>
        <begin position="276"/>
        <end position="623"/>
    </location>
</feature>
<name>D1A895_THECD</name>
<keyword evidence="3" id="KW-0720">Serine protease</keyword>
<keyword evidence="1" id="KW-0645">Protease</keyword>
<evidence type="ECO:0000313" key="7">
    <source>
        <dbReference type="Proteomes" id="UP000001918"/>
    </source>
</evidence>
<gene>
    <name evidence="6" type="ordered locus">Tcur_4893</name>
</gene>
<dbReference type="RefSeq" id="WP_012855191.1">
    <property type="nucleotide sequence ID" value="NC_013510.1"/>
</dbReference>
<dbReference type="InterPro" id="IPR034074">
    <property type="entry name" value="Y4bN_pept_dom"/>
</dbReference>
<feature type="region of interest" description="Disordered" evidence="4">
    <location>
        <begin position="728"/>
        <end position="753"/>
    </location>
</feature>
<proteinExistence type="predicted"/>
<dbReference type="PRINTS" id="PR00723">
    <property type="entry name" value="SUBTILISIN"/>
</dbReference>
<dbReference type="KEGG" id="tcu:Tcur_4893"/>
<feature type="compositionally biased region" description="Basic and acidic residues" evidence="4">
    <location>
        <begin position="728"/>
        <end position="748"/>
    </location>
</feature>
<dbReference type="GO" id="GO:0006508">
    <property type="term" value="P:proteolysis"/>
    <property type="evidence" value="ECO:0007669"/>
    <property type="project" value="UniProtKB-KW"/>
</dbReference>
<sequence length="835" mass="93113">MSEPLEPSARRTRPHIIVPRQGRDVGYRGRGGGKAPKIRAIGDPAAHVSRLTREFIQARELALEAAFELPEEIQAEGFTLCVEGWNDEPGYELALSSLDVHGLRLLTVLPAEDSRPQQALVWVPHDAAGVFLRKLEDFAAAGKNERLVANIAALRLAVLRHFWQESEPFPETEEPHWWEVWFARLPDNPDPSEQLGEVCRELGLRFHEQTLGFPERVIGLVHGSPDELGRLLTTNTVVAELRRPPVVSEILDDAELERPLAEDLQERLVPADPDSPAVCLLDTGVNAGHRLLRDSVDETRSVLASTTGADSHGHGTQMAGLSLYGDLTATLLSSGEVQLRHRLESVKIYQPNRPEISPPPPLYGALMASAASQVEIPRPGRPRVFSLPVSTLREDNDGRPSSWSAALDALSFGTDIRPTPNGLELLGRPNPAQARLFCVAAGNVRYDQTSSNFLDVCDFRSAQDPSQAWNVLTVGGYTDLTELPARPEYQNYSPLAPQGELSPHSRTARTWRELWPSKPDILMEAGNLVVDGYGPPLTAEELELITTSHRGGLTTANATSAATAQAARLCALVMDRYPALWPETVRGLLVHSAEWTRPMKAALYAKGLKKGDRVRLLRRYGWGVPTEERVLASADEDVTMIVQDEFLPFELRRGDISMRALRLHQLPWPRKRLMELAGRDVRLRITLSYFVEPNPSCRGWKQYQYPSHRLKFALKKPNESAEDFQKRISREAQEEEDNPGRRRRESDNRNWLIGPRGRERGSLHADMWTGDASELAHCGYIAIIPVGGWWKSNKRKDRLELPVRYSLLVSLTCAIPTDIYSPIATQIGIGTEITT</sequence>
<dbReference type="Proteomes" id="UP000001918">
    <property type="component" value="Chromosome"/>
</dbReference>
<evidence type="ECO:0000256" key="2">
    <source>
        <dbReference type="ARBA" id="ARBA00022801"/>
    </source>
</evidence>
<evidence type="ECO:0000256" key="4">
    <source>
        <dbReference type="SAM" id="MobiDB-lite"/>
    </source>
</evidence>
<dbReference type="Gene3D" id="3.40.50.200">
    <property type="entry name" value="Peptidase S8/S53 domain"/>
    <property type="match status" value="1"/>
</dbReference>
<dbReference type="AlphaFoldDB" id="D1A895"/>
<evidence type="ECO:0000313" key="6">
    <source>
        <dbReference type="EMBL" id="ACZ00410.1"/>
    </source>
</evidence>
<reference evidence="6 7" key="1">
    <citation type="journal article" date="2011" name="Stand. Genomic Sci.">
        <title>Complete genome sequence of Thermomonospora curvata type strain (B9).</title>
        <authorList>
            <person name="Chertkov O."/>
            <person name="Sikorski J."/>
            <person name="Nolan M."/>
            <person name="Lapidus A."/>
            <person name="Lucas S."/>
            <person name="Del Rio T.G."/>
            <person name="Tice H."/>
            <person name="Cheng J.F."/>
            <person name="Goodwin L."/>
            <person name="Pitluck S."/>
            <person name="Liolios K."/>
            <person name="Ivanova N."/>
            <person name="Mavromatis K."/>
            <person name="Mikhailova N."/>
            <person name="Ovchinnikova G."/>
            <person name="Pati A."/>
            <person name="Chen A."/>
            <person name="Palaniappan K."/>
            <person name="Djao O.D."/>
            <person name="Land M."/>
            <person name="Hauser L."/>
            <person name="Chang Y.J."/>
            <person name="Jeffries C.D."/>
            <person name="Brettin T."/>
            <person name="Han C."/>
            <person name="Detter J.C."/>
            <person name="Rohde M."/>
            <person name="Goker M."/>
            <person name="Woyke T."/>
            <person name="Bristow J."/>
            <person name="Eisen J.A."/>
            <person name="Markowitz V."/>
            <person name="Hugenholtz P."/>
            <person name="Klenk H.P."/>
            <person name="Kyrpides N.C."/>
        </authorList>
    </citation>
    <scope>NUCLEOTIDE SEQUENCE [LARGE SCALE GENOMIC DNA]</scope>
    <source>
        <strain evidence="7">ATCC 19995 / DSM 43183 / JCM 3096 / KCTC 9072 / NBRC 15933 / NCIMB 10081 / Henssen B9</strain>
    </source>
</reference>
<dbReference type="eggNOG" id="COG1404">
    <property type="taxonomic scope" value="Bacteria"/>
</dbReference>
<dbReference type="STRING" id="471852.Tcur_4893"/>
<dbReference type="OrthoDB" id="9768989at2"/>